<dbReference type="SUPFAM" id="SSF51735">
    <property type="entry name" value="NAD(P)-binding Rossmann-fold domains"/>
    <property type="match status" value="1"/>
</dbReference>
<dbReference type="AlphaFoldDB" id="A0A1A5YRI7"/>
<dbReference type="InterPro" id="IPR036291">
    <property type="entry name" value="NAD(P)-bd_dom_sf"/>
</dbReference>
<dbReference type="Proteomes" id="UP000092024">
    <property type="component" value="Unassembled WGS sequence"/>
</dbReference>
<comment type="similarity">
    <text evidence="1">Belongs to the short-chain dehydrogenases/reductases (SDR) family.</text>
</comment>
<dbReference type="PANTHER" id="PTHR48107:SF16">
    <property type="entry name" value="NADPH-DEPENDENT ALDEHYDE REDUCTASE 1, CHLOROPLASTIC"/>
    <property type="match status" value="1"/>
</dbReference>
<dbReference type="CDD" id="cd05355">
    <property type="entry name" value="SDR_c1"/>
    <property type="match status" value="1"/>
</dbReference>
<name>A0A1A5YRI7_9BACL</name>
<evidence type="ECO:0000256" key="3">
    <source>
        <dbReference type="SAM" id="MobiDB-lite"/>
    </source>
</evidence>
<dbReference type="GO" id="GO:0008206">
    <property type="term" value="P:bile acid metabolic process"/>
    <property type="evidence" value="ECO:0007669"/>
    <property type="project" value="UniProtKB-ARBA"/>
</dbReference>
<keyword evidence="5" id="KW-1185">Reference proteome</keyword>
<dbReference type="FunFam" id="3.40.50.720:FF:000084">
    <property type="entry name" value="Short-chain dehydrogenase reductase"/>
    <property type="match status" value="1"/>
</dbReference>
<evidence type="ECO:0000313" key="4">
    <source>
        <dbReference type="EMBL" id="OBR68025.1"/>
    </source>
</evidence>
<dbReference type="InterPro" id="IPR002347">
    <property type="entry name" value="SDR_fam"/>
</dbReference>
<dbReference type="GO" id="GO:0016614">
    <property type="term" value="F:oxidoreductase activity, acting on CH-OH group of donors"/>
    <property type="evidence" value="ECO:0007669"/>
    <property type="project" value="UniProtKB-ARBA"/>
</dbReference>
<keyword evidence="2" id="KW-0560">Oxidoreductase</keyword>
<dbReference type="PRINTS" id="PR00081">
    <property type="entry name" value="GDHRDH"/>
</dbReference>
<sequence>MRSIHAKERNVTMSQTPEKKQVLPPQNQNRQPGIESEMNPRPAFQSPSYKAAGKLAGKTAIITGGDSGIGRAVAVAFAMEGASLCIAYKDEHQDAEETKKLIEGHGGACLLVPGDIGDEAFGGQLAKAAVDRFGKLDILVNNAAEQHVRKSLTDITPQQLQATFRTNVFGMFYTTIAALPHLTPGSSIINTASITAYKGNPGLIDYSATKGAVVSFTRALAANLAGGGIRVNGVAPGPIWTPLIPASFDAQAVSRFGSDTPMGRPGQPYELAAAYVYLACDDSSYMSGQVLHINGGEPVNG</sequence>
<dbReference type="Pfam" id="PF13561">
    <property type="entry name" value="adh_short_C2"/>
    <property type="match status" value="1"/>
</dbReference>
<feature type="region of interest" description="Disordered" evidence="3">
    <location>
        <begin position="1"/>
        <end position="47"/>
    </location>
</feature>
<dbReference type="PROSITE" id="PS00061">
    <property type="entry name" value="ADH_SHORT"/>
    <property type="match status" value="1"/>
</dbReference>
<dbReference type="NCBIfam" id="NF005214">
    <property type="entry name" value="PRK06701.1"/>
    <property type="match status" value="1"/>
</dbReference>
<dbReference type="Gene3D" id="3.40.50.720">
    <property type="entry name" value="NAD(P)-binding Rossmann-like Domain"/>
    <property type="match status" value="1"/>
</dbReference>
<comment type="caution">
    <text evidence="4">The sequence shown here is derived from an EMBL/GenBank/DDBJ whole genome shotgun (WGS) entry which is preliminary data.</text>
</comment>
<dbReference type="PANTHER" id="PTHR48107">
    <property type="entry name" value="NADPH-DEPENDENT ALDEHYDE REDUCTASE-LIKE PROTEIN, CHLOROPLASTIC-RELATED"/>
    <property type="match status" value="1"/>
</dbReference>
<evidence type="ECO:0000256" key="2">
    <source>
        <dbReference type="ARBA" id="ARBA00023002"/>
    </source>
</evidence>
<dbReference type="InterPro" id="IPR020904">
    <property type="entry name" value="Sc_DH/Rdtase_CS"/>
</dbReference>
<accession>A0A1A5YRI7</accession>
<dbReference type="EMBL" id="LYPA01000030">
    <property type="protein sequence ID" value="OBR68025.1"/>
    <property type="molecule type" value="Genomic_DNA"/>
</dbReference>
<evidence type="ECO:0000313" key="5">
    <source>
        <dbReference type="Proteomes" id="UP000092024"/>
    </source>
</evidence>
<feature type="compositionally biased region" description="Basic and acidic residues" evidence="3">
    <location>
        <begin position="1"/>
        <end position="10"/>
    </location>
</feature>
<proteinExistence type="inferred from homology"/>
<organism evidence="4 5">
    <name type="scientific">Paenibacillus oryzae</name>
    <dbReference type="NCBI Taxonomy" id="1844972"/>
    <lineage>
        <taxon>Bacteria</taxon>
        <taxon>Bacillati</taxon>
        <taxon>Bacillota</taxon>
        <taxon>Bacilli</taxon>
        <taxon>Bacillales</taxon>
        <taxon>Paenibacillaceae</taxon>
        <taxon>Paenibacillus</taxon>
    </lineage>
</organism>
<dbReference type="PRINTS" id="PR00080">
    <property type="entry name" value="SDRFAMILY"/>
</dbReference>
<evidence type="ECO:0000256" key="1">
    <source>
        <dbReference type="ARBA" id="ARBA00006484"/>
    </source>
</evidence>
<gene>
    <name evidence="4" type="ORF">A7K91_18605</name>
</gene>
<protein>
    <submittedName>
        <fullName evidence="4">NAD(P)-dependent oxidoreductase</fullName>
    </submittedName>
</protein>
<dbReference type="STRING" id="1844972.A7K91_18605"/>
<reference evidence="4 5" key="1">
    <citation type="submission" date="2016-05" db="EMBL/GenBank/DDBJ databases">
        <title>Paenibacillus oryzae. sp. nov., isolated from the rice root.</title>
        <authorList>
            <person name="Zhang J."/>
            <person name="Zhang X."/>
        </authorList>
    </citation>
    <scope>NUCLEOTIDE SEQUENCE [LARGE SCALE GENOMIC DNA]</scope>
    <source>
        <strain evidence="4 5">1DrF-4</strain>
    </source>
</reference>